<reference evidence="2" key="1">
    <citation type="journal article" date="2015" name="Proc. Natl. Acad. Sci. U.S.A.">
        <title>Networks of energetic and metabolic interactions define dynamics in microbial communities.</title>
        <authorList>
            <person name="Embree M."/>
            <person name="Liu J.K."/>
            <person name="Al-Bassam M.M."/>
            <person name="Zengler K."/>
        </authorList>
    </citation>
    <scope>NUCLEOTIDE SEQUENCE</scope>
</reference>
<dbReference type="PANTHER" id="PTHR41795:SF1">
    <property type="entry name" value="EXOPOLYSACCHARIDE SYNTHESIS PROTEIN"/>
    <property type="match status" value="1"/>
</dbReference>
<organism evidence="2">
    <name type="scientific">hydrocarbon metagenome</name>
    <dbReference type="NCBI Taxonomy" id="938273"/>
    <lineage>
        <taxon>unclassified sequences</taxon>
        <taxon>metagenomes</taxon>
        <taxon>ecological metagenomes</taxon>
    </lineage>
</organism>
<proteinExistence type="predicted"/>
<feature type="transmembrane region" description="Helical" evidence="1">
    <location>
        <begin position="30"/>
        <end position="52"/>
    </location>
</feature>
<keyword evidence="1" id="KW-0812">Transmembrane</keyword>
<comment type="caution">
    <text evidence="2">The sequence shown here is derived from an EMBL/GenBank/DDBJ whole genome shotgun (WGS) entry which is preliminary data.</text>
</comment>
<feature type="transmembrane region" description="Helical" evidence="1">
    <location>
        <begin position="172"/>
        <end position="192"/>
    </location>
</feature>
<feature type="transmembrane region" description="Helical" evidence="1">
    <location>
        <begin position="130"/>
        <end position="160"/>
    </location>
</feature>
<dbReference type="PANTHER" id="PTHR41795">
    <property type="entry name" value="EXOPOLYSACCHARIDE SYNTHESIS PROTEIN"/>
    <property type="match status" value="1"/>
</dbReference>
<keyword evidence="1" id="KW-1133">Transmembrane helix</keyword>
<dbReference type="InterPro" id="IPR010331">
    <property type="entry name" value="ExoD"/>
</dbReference>
<dbReference type="AlphaFoldDB" id="A0A0W8E3Z6"/>
<name>A0A0W8E3Z6_9ZZZZ</name>
<gene>
    <name evidence="2" type="ORF">ASZ90_019241</name>
</gene>
<protein>
    <submittedName>
        <fullName evidence="2">Exopolysaccharide synthesis protein exod-related</fullName>
    </submittedName>
</protein>
<dbReference type="EMBL" id="LNQE01001883">
    <property type="protein sequence ID" value="KUG03355.1"/>
    <property type="molecule type" value="Genomic_DNA"/>
</dbReference>
<dbReference type="Pfam" id="PF06055">
    <property type="entry name" value="ExoD"/>
    <property type="match status" value="1"/>
</dbReference>
<evidence type="ECO:0000256" key="1">
    <source>
        <dbReference type="SAM" id="Phobius"/>
    </source>
</evidence>
<accession>A0A0W8E3Z6</accession>
<evidence type="ECO:0000313" key="2">
    <source>
        <dbReference type="EMBL" id="KUG03355.1"/>
    </source>
</evidence>
<keyword evidence="1" id="KW-0472">Membrane</keyword>
<sequence>MNWMSKHKTPSQVIRNTISNRESRLTIDDLIKTFASQSFSLMLIVMALPLTIPLPPGIGFIPAALLCVWSFQRTIGGTHLWVPKAVGRKEISQEVIRKIESKALPLCEKLEKRFLNNNLSGRLSDMEIRLASLAVVFMSVLIMIPSPFLNSIPAVLIILIELTILNNNRKLLWINMSLGLLALGFIGSTLYVSSEALF</sequence>
<dbReference type="PIRSF" id="PIRSF033239">
    <property type="entry name" value="ExoD"/>
    <property type="match status" value="1"/>
</dbReference>